<evidence type="ECO:0000313" key="1">
    <source>
        <dbReference type="EMBL" id="PNF41008.1"/>
    </source>
</evidence>
<reference evidence="1 2" key="1">
    <citation type="submission" date="2017-12" db="EMBL/GenBank/DDBJ databases">
        <title>Hemimetabolous genomes reveal molecular basis of termite eusociality.</title>
        <authorList>
            <person name="Harrison M.C."/>
            <person name="Jongepier E."/>
            <person name="Robertson H.M."/>
            <person name="Arning N."/>
            <person name="Bitard-Feildel T."/>
            <person name="Chao H."/>
            <person name="Childers C.P."/>
            <person name="Dinh H."/>
            <person name="Doddapaneni H."/>
            <person name="Dugan S."/>
            <person name="Gowin J."/>
            <person name="Greiner C."/>
            <person name="Han Y."/>
            <person name="Hu H."/>
            <person name="Hughes D.S.T."/>
            <person name="Huylmans A.-K."/>
            <person name="Kemena C."/>
            <person name="Kremer L.P.M."/>
            <person name="Lee S.L."/>
            <person name="Lopez-Ezquerra A."/>
            <person name="Mallet L."/>
            <person name="Monroy-Kuhn J.M."/>
            <person name="Moser A."/>
            <person name="Murali S.C."/>
            <person name="Muzny D.M."/>
            <person name="Otani S."/>
            <person name="Piulachs M.-D."/>
            <person name="Poelchau M."/>
            <person name="Qu J."/>
            <person name="Schaub F."/>
            <person name="Wada-Katsumata A."/>
            <person name="Worley K.C."/>
            <person name="Xie Q."/>
            <person name="Ylla G."/>
            <person name="Poulsen M."/>
            <person name="Gibbs R.A."/>
            <person name="Schal C."/>
            <person name="Richards S."/>
            <person name="Belles X."/>
            <person name="Korb J."/>
            <person name="Bornberg-Bauer E."/>
        </authorList>
    </citation>
    <scope>NUCLEOTIDE SEQUENCE [LARGE SCALE GENOMIC DNA]</scope>
    <source>
        <tissue evidence="1">Whole body</tissue>
    </source>
</reference>
<gene>
    <name evidence="1" type="ORF">B7P43_G08844</name>
</gene>
<evidence type="ECO:0000313" key="2">
    <source>
        <dbReference type="Proteomes" id="UP000235965"/>
    </source>
</evidence>
<organism evidence="1 2">
    <name type="scientific">Cryptotermes secundus</name>
    <dbReference type="NCBI Taxonomy" id="105785"/>
    <lineage>
        <taxon>Eukaryota</taxon>
        <taxon>Metazoa</taxon>
        <taxon>Ecdysozoa</taxon>
        <taxon>Arthropoda</taxon>
        <taxon>Hexapoda</taxon>
        <taxon>Insecta</taxon>
        <taxon>Pterygota</taxon>
        <taxon>Neoptera</taxon>
        <taxon>Polyneoptera</taxon>
        <taxon>Dictyoptera</taxon>
        <taxon>Blattodea</taxon>
        <taxon>Blattoidea</taxon>
        <taxon>Termitoidae</taxon>
        <taxon>Kalotermitidae</taxon>
        <taxon>Cryptotermitinae</taxon>
        <taxon>Cryptotermes</taxon>
    </lineage>
</organism>
<dbReference type="EMBL" id="NEVH01002992">
    <property type="protein sequence ID" value="PNF41008.1"/>
    <property type="molecule type" value="Genomic_DNA"/>
</dbReference>
<keyword evidence="2" id="KW-1185">Reference proteome</keyword>
<dbReference type="Proteomes" id="UP000235965">
    <property type="component" value="Unassembled WGS sequence"/>
</dbReference>
<protein>
    <submittedName>
        <fullName evidence="1">Uncharacterized protein</fullName>
    </submittedName>
</protein>
<name>A0A2J7RJL0_9NEOP</name>
<comment type="caution">
    <text evidence="1">The sequence shown here is derived from an EMBL/GenBank/DDBJ whole genome shotgun (WGS) entry which is preliminary data.</text>
</comment>
<sequence>MSANLMLATSIITCHSTMPAWAPTDVPKQNFHIYQMVQKSPHIEKTNTF</sequence>
<dbReference type="InParanoid" id="A0A2J7RJL0"/>
<proteinExistence type="predicted"/>
<dbReference type="AlphaFoldDB" id="A0A2J7RJL0"/>
<accession>A0A2J7RJL0</accession>